<dbReference type="AlphaFoldDB" id="A0A517SMD4"/>
<dbReference type="RefSeq" id="WP_145034658.1">
    <property type="nucleotide sequence ID" value="NZ_CP036271.1"/>
</dbReference>
<dbReference type="EMBL" id="CP036271">
    <property type="protein sequence ID" value="QDT57294.1"/>
    <property type="molecule type" value="Genomic_DNA"/>
</dbReference>
<sequence length="284" mass="31507">MLERICTTVAFVLICAVSTAQGRVNVRSYIRKDGTFVGSHTRSAPGNGSAFSGGGFSAGGFNSGPALGPWNNYGVPVYVPKPIDTEARRAERMQGLVHVQGYRRSDGTWVDAHFRTYPDGIESNYLSASKRFGSSGGGFRESSDSVLPTFRRSRLHEQQLTTRLASQGVDVTRVGFGYTRYGKIDRYYLDDEFHAFETNAPAVTWPKADYTEEEKAQGLLRIAKEILEQPGKEIPAMEWRQKVMDTYPDTVTAREAAELQQATLASHPWLEQSRKNWQPAAKAG</sequence>
<reference evidence="1 2" key="1">
    <citation type="submission" date="2019-02" db="EMBL/GenBank/DDBJ databases">
        <title>Deep-cultivation of Planctomycetes and their phenomic and genomic characterization uncovers novel biology.</title>
        <authorList>
            <person name="Wiegand S."/>
            <person name="Jogler M."/>
            <person name="Boedeker C."/>
            <person name="Pinto D."/>
            <person name="Vollmers J."/>
            <person name="Rivas-Marin E."/>
            <person name="Kohn T."/>
            <person name="Peeters S.H."/>
            <person name="Heuer A."/>
            <person name="Rast P."/>
            <person name="Oberbeckmann S."/>
            <person name="Bunk B."/>
            <person name="Jeske O."/>
            <person name="Meyerdierks A."/>
            <person name="Storesund J.E."/>
            <person name="Kallscheuer N."/>
            <person name="Luecker S."/>
            <person name="Lage O.M."/>
            <person name="Pohl T."/>
            <person name="Merkel B.J."/>
            <person name="Hornburger P."/>
            <person name="Mueller R.-W."/>
            <person name="Bruemmer F."/>
            <person name="Labrenz M."/>
            <person name="Spormann A.M."/>
            <person name="Op den Camp H."/>
            <person name="Overmann J."/>
            <person name="Amann R."/>
            <person name="Jetten M.S.M."/>
            <person name="Mascher T."/>
            <person name="Medema M.H."/>
            <person name="Devos D.P."/>
            <person name="Kaster A.-K."/>
            <person name="Ovreas L."/>
            <person name="Rohde M."/>
            <person name="Galperin M.Y."/>
            <person name="Jogler C."/>
        </authorList>
    </citation>
    <scope>NUCLEOTIDE SEQUENCE [LARGE SCALE GENOMIC DNA]</scope>
    <source>
        <strain evidence="1 2">Pan44</strain>
    </source>
</reference>
<dbReference type="InParanoid" id="A0A517SMD4"/>
<name>A0A517SMD4_9PLAN</name>
<accession>A0A517SMD4</accession>
<evidence type="ECO:0000313" key="2">
    <source>
        <dbReference type="Proteomes" id="UP000315700"/>
    </source>
</evidence>
<proteinExistence type="predicted"/>
<protein>
    <submittedName>
        <fullName evidence="1">Uncharacterized protein</fullName>
    </submittedName>
</protein>
<keyword evidence="2" id="KW-1185">Reference proteome</keyword>
<gene>
    <name evidence="1" type="ORF">Pan44_53620</name>
</gene>
<evidence type="ECO:0000313" key="1">
    <source>
        <dbReference type="EMBL" id="QDT57294.1"/>
    </source>
</evidence>
<dbReference type="KEGG" id="ccos:Pan44_53620"/>
<dbReference type="Proteomes" id="UP000315700">
    <property type="component" value="Chromosome"/>
</dbReference>
<organism evidence="1 2">
    <name type="scientific">Caulifigura coniformis</name>
    <dbReference type="NCBI Taxonomy" id="2527983"/>
    <lineage>
        <taxon>Bacteria</taxon>
        <taxon>Pseudomonadati</taxon>
        <taxon>Planctomycetota</taxon>
        <taxon>Planctomycetia</taxon>
        <taxon>Planctomycetales</taxon>
        <taxon>Planctomycetaceae</taxon>
        <taxon>Caulifigura</taxon>
    </lineage>
</organism>